<feature type="domain" description="EGF-like" evidence="8">
    <location>
        <begin position="13"/>
        <end position="52"/>
    </location>
</feature>
<dbReference type="SMART" id="SM00181">
    <property type="entry name" value="EGF"/>
    <property type="match status" value="2"/>
</dbReference>
<dbReference type="InterPro" id="IPR011042">
    <property type="entry name" value="6-blade_b-propeller_TolB-like"/>
</dbReference>
<dbReference type="FunFam" id="2.120.10.30:FF:000241">
    <property type="entry name" value="Low-density lipoprotein receptor-related protein 6"/>
    <property type="match status" value="1"/>
</dbReference>
<dbReference type="PROSITE" id="PS51120">
    <property type="entry name" value="LDLRB"/>
    <property type="match status" value="8"/>
</dbReference>
<dbReference type="InterPro" id="IPR000033">
    <property type="entry name" value="LDLR_classB_rpt"/>
</dbReference>
<evidence type="ECO:0000313" key="10">
    <source>
        <dbReference type="Proteomes" id="UP000683360"/>
    </source>
</evidence>
<evidence type="ECO:0000313" key="9">
    <source>
        <dbReference type="EMBL" id="CAG2247368.1"/>
    </source>
</evidence>
<feature type="repeat" description="LDL-receptor class B" evidence="6">
    <location>
        <begin position="608"/>
        <end position="650"/>
    </location>
</feature>
<evidence type="ECO:0000256" key="2">
    <source>
        <dbReference type="ARBA" id="ARBA00022729"/>
    </source>
</evidence>
<dbReference type="SUPFAM" id="SSF63825">
    <property type="entry name" value="YWTD domain"/>
    <property type="match status" value="3"/>
</dbReference>
<feature type="repeat" description="LDL-receptor class B" evidence="6">
    <location>
        <begin position="563"/>
        <end position="607"/>
    </location>
</feature>
<accession>A0A8S3UM28</accession>
<feature type="domain" description="EGF-like" evidence="8">
    <location>
        <begin position="496"/>
        <end position="539"/>
    </location>
</feature>
<reference evidence="9" key="1">
    <citation type="submission" date="2021-03" db="EMBL/GenBank/DDBJ databases">
        <authorList>
            <person name="Bekaert M."/>
        </authorList>
    </citation>
    <scope>NUCLEOTIDE SEQUENCE</scope>
</reference>
<dbReference type="AlphaFoldDB" id="A0A8S3UM28"/>
<dbReference type="Proteomes" id="UP000683360">
    <property type="component" value="Unassembled WGS sequence"/>
</dbReference>
<dbReference type="FunFam" id="2.120.10.30:FF:000132">
    <property type="entry name" value="Uncharacterized protein"/>
    <property type="match status" value="1"/>
</dbReference>
<dbReference type="InterPro" id="IPR050778">
    <property type="entry name" value="Cueball_EGF_LRP_Nidogen"/>
</dbReference>
<dbReference type="OrthoDB" id="72419at2759"/>
<evidence type="ECO:0000256" key="6">
    <source>
        <dbReference type="PROSITE-ProRule" id="PRU00461"/>
    </source>
</evidence>
<gene>
    <name evidence="9" type="ORF">MEDL_59284</name>
</gene>
<protein>
    <submittedName>
        <fullName evidence="9">LRP5_6</fullName>
    </submittedName>
</protein>
<keyword evidence="4" id="KW-1015">Disulfide bond</keyword>
<dbReference type="PANTHER" id="PTHR46513:SF41">
    <property type="entry name" value="LOW-DENSITY LIPOPROTEIN RECEPTOR-RELATED PROTEIN"/>
    <property type="match status" value="1"/>
</dbReference>
<dbReference type="SMART" id="SM00135">
    <property type="entry name" value="LY"/>
    <property type="match status" value="11"/>
</dbReference>
<evidence type="ECO:0000256" key="3">
    <source>
        <dbReference type="ARBA" id="ARBA00022737"/>
    </source>
</evidence>
<dbReference type="Pfam" id="PF14670">
    <property type="entry name" value="FXa_inhibition"/>
    <property type="match status" value="2"/>
</dbReference>
<keyword evidence="3" id="KW-0677">Repeat</keyword>
<keyword evidence="2" id="KW-0732">Signal</keyword>
<feature type="repeat" description="LDL-receptor class B" evidence="6">
    <location>
        <begin position="186"/>
        <end position="217"/>
    </location>
</feature>
<dbReference type="Gene3D" id="2.120.10.30">
    <property type="entry name" value="TolB, C-terminal domain"/>
    <property type="match status" value="4"/>
</dbReference>
<evidence type="ECO:0000256" key="5">
    <source>
        <dbReference type="ARBA" id="ARBA00023180"/>
    </source>
</evidence>
<dbReference type="EMBL" id="CAJPWZ010002901">
    <property type="protein sequence ID" value="CAG2247368.1"/>
    <property type="molecule type" value="Genomic_DNA"/>
</dbReference>
<feature type="repeat" description="LDL-receptor class B" evidence="6">
    <location>
        <begin position="320"/>
        <end position="362"/>
    </location>
</feature>
<proteinExistence type="predicted"/>
<sequence>MHDMCVRYTNENACDKHNGGCSHLCLMSPAHPFYTCACPTGIKLKLDNKTCNEGYEQLLLLARRTDLRRISLDTPDYTDVVLELTNVQHAIAIDFDPVDNQVYWTDDEVHAIWRANIDGTGQEKVIDSHLMHPDGIAVDWIGRNLYWTDTGTDRIEVSRLNGTSRRVLIAEDLEEPRAITLDPISGYMYWTDWGKKPKIERANMDGSGRLALVNVSLGDYIYWTDWQRRSIERVNKRSGIDRKTIVDQLPDLMGLKAVNLVKIEGTNPCAHNNGECSHLCLMTPNKSTISRAFMNGSAVEKVIQYGLEYPEGMVVDWVAKNIYWVDTGSKRIEVARTDGTSRRVIVWKELHQPRALAIDPANGHIYWTDWSEPARLERAALDGTGRQVVVEDIGKVHAITIDFTEKKIFWASIDKAMIESANINGTNRTQIITNQVPKPMGLTLYNDFIFWADWEQQTVEKANKTNGNNRTTLRDHMGVVMDILVYHSSRQAGTNSCHDKNGGCSHLCLAHPIEDGKNLSHHCACPTHYKLNADNKTCSDPRSSVTYSSFKNVKGLAYDPVDHYIYWIEGKQNNIKRSTDNGTNVQVIVRNDNEAYKPYDMAIDPYSRVIYWTDAKRNVINITRLDGTSLGVVIEGDKEKPRSIVLNPLKGLPTIDRAAMDGTERMTLFSKALGKPGPLAVDVQNSRLYWADDYDPYPPCPILRSHYFSDDMISCPPSPSTERSFSNPYPPPPSPVANSDC</sequence>
<dbReference type="Pfam" id="PF00058">
    <property type="entry name" value="Ldl_recept_b"/>
    <property type="match status" value="5"/>
</dbReference>
<dbReference type="Gene3D" id="2.10.25.10">
    <property type="entry name" value="Laminin"/>
    <property type="match status" value="1"/>
</dbReference>
<organism evidence="9 10">
    <name type="scientific">Mytilus edulis</name>
    <name type="common">Blue mussel</name>
    <dbReference type="NCBI Taxonomy" id="6550"/>
    <lineage>
        <taxon>Eukaryota</taxon>
        <taxon>Metazoa</taxon>
        <taxon>Spiralia</taxon>
        <taxon>Lophotrochozoa</taxon>
        <taxon>Mollusca</taxon>
        <taxon>Bivalvia</taxon>
        <taxon>Autobranchia</taxon>
        <taxon>Pteriomorphia</taxon>
        <taxon>Mytilida</taxon>
        <taxon>Mytiloidea</taxon>
        <taxon>Mytilidae</taxon>
        <taxon>Mytilinae</taxon>
        <taxon>Mytilus</taxon>
    </lineage>
</organism>
<feature type="repeat" description="LDL-receptor class B" evidence="6">
    <location>
        <begin position="143"/>
        <end position="185"/>
    </location>
</feature>
<feature type="region of interest" description="Disordered" evidence="7">
    <location>
        <begin position="716"/>
        <end position="741"/>
    </location>
</feature>
<feature type="repeat" description="LDL-receptor class B" evidence="6">
    <location>
        <begin position="363"/>
        <end position="405"/>
    </location>
</feature>
<dbReference type="PANTHER" id="PTHR46513">
    <property type="entry name" value="VITELLOGENIN RECEPTOR-LIKE PROTEIN-RELATED-RELATED"/>
    <property type="match status" value="1"/>
</dbReference>
<keyword evidence="1" id="KW-0245">EGF-like domain</keyword>
<evidence type="ECO:0000259" key="8">
    <source>
        <dbReference type="SMART" id="SM00181"/>
    </source>
</evidence>
<keyword evidence="10" id="KW-1185">Reference proteome</keyword>
<dbReference type="SUPFAM" id="SSF57196">
    <property type="entry name" value="EGF/Laminin"/>
    <property type="match status" value="2"/>
</dbReference>
<evidence type="ECO:0000256" key="7">
    <source>
        <dbReference type="SAM" id="MobiDB-lite"/>
    </source>
</evidence>
<keyword evidence="5" id="KW-0325">Glycoprotein</keyword>
<comment type="caution">
    <text evidence="9">The sequence shown here is derived from an EMBL/GenBank/DDBJ whole genome shotgun (WGS) entry which is preliminary data.</text>
</comment>
<name>A0A8S3UM28_MYTED</name>
<feature type="repeat" description="LDL-receptor class B" evidence="6">
    <location>
        <begin position="406"/>
        <end position="448"/>
    </location>
</feature>
<evidence type="ECO:0000256" key="1">
    <source>
        <dbReference type="ARBA" id="ARBA00022536"/>
    </source>
</evidence>
<feature type="repeat" description="LDL-receptor class B" evidence="6">
    <location>
        <begin position="100"/>
        <end position="142"/>
    </location>
</feature>
<dbReference type="InterPro" id="IPR000742">
    <property type="entry name" value="EGF"/>
</dbReference>
<evidence type="ECO:0000256" key="4">
    <source>
        <dbReference type="ARBA" id="ARBA00023157"/>
    </source>
</evidence>